<evidence type="ECO:0000313" key="3">
    <source>
        <dbReference type="Proteomes" id="UP000000637"/>
    </source>
</evidence>
<feature type="region of interest" description="Disordered" evidence="1">
    <location>
        <begin position="1"/>
        <end position="34"/>
    </location>
</feature>
<keyword evidence="3" id="KW-1185">Reference proteome</keyword>
<dbReference type="EMBL" id="CP000474">
    <property type="protein sequence ID" value="ABM08460.1"/>
    <property type="molecule type" value="Genomic_DNA"/>
</dbReference>
<gene>
    <name evidence="2" type="ordered locus">AAur_1651</name>
</gene>
<proteinExistence type="predicted"/>
<dbReference type="AlphaFoldDB" id="A1R5A2"/>
<dbReference type="OrthoDB" id="4953139at2"/>
<organism evidence="2 3">
    <name type="scientific">Paenarthrobacter aurescens (strain TC1)</name>
    <dbReference type="NCBI Taxonomy" id="290340"/>
    <lineage>
        <taxon>Bacteria</taxon>
        <taxon>Bacillati</taxon>
        <taxon>Actinomycetota</taxon>
        <taxon>Actinomycetes</taxon>
        <taxon>Micrococcales</taxon>
        <taxon>Micrococcaceae</taxon>
        <taxon>Paenarthrobacter</taxon>
    </lineage>
</organism>
<dbReference type="RefSeq" id="WP_011774359.1">
    <property type="nucleotide sequence ID" value="NC_008711.1"/>
</dbReference>
<dbReference type="KEGG" id="aau:AAur_1651"/>
<protein>
    <submittedName>
        <fullName evidence="2">Uncharacterized protein</fullName>
    </submittedName>
</protein>
<name>A1R5A2_PAEAT</name>
<dbReference type="STRING" id="290340.AAur_1651"/>
<reference evidence="2 3" key="1">
    <citation type="journal article" date="2006" name="PLoS Genet.">
        <title>Secrets of soil survival revealed by the genome sequence of Arthrobacter aurescens TC1.</title>
        <authorList>
            <person name="Mongodin E.F."/>
            <person name="Shapir N."/>
            <person name="Daugherty S.C."/>
            <person name="DeBoy R.T."/>
            <person name="Emerson J.B."/>
            <person name="Shvartzbeyn A."/>
            <person name="Radune D."/>
            <person name="Vamathevan J."/>
            <person name="Riggs F."/>
            <person name="Grinberg V."/>
            <person name="Khouri H."/>
            <person name="Wackett L.P."/>
            <person name="Nelson K.E."/>
            <person name="Sadowsky M.J."/>
        </authorList>
    </citation>
    <scope>NUCLEOTIDE SEQUENCE [LARGE SCALE GENOMIC DNA]</scope>
    <source>
        <strain evidence="2 3">TC1</strain>
    </source>
</reference>
<feature type="compositionally biased region" description="Basic and acidic residues" evidence="1">
    <location>
        <begin position="1"/>
        <end position="16"/>
    </location>
</feature>
<dbReference type="HOGENOM" id="CLU_2491066_0_0_11"/>
<evidence type="ECO:0000256" key="1">
    <source>
        <dbReference type="SAM" id="MobiDB-lite"/>
    </source>
</evidence>
<accession>A1R5A2</accession>
<sequence length="86" mass="9084">MTEPQHSESEHPDPERPAVQWPDTASPTGDPLVDKALGLLDGVAESPVQDHGELYTGIHDALLEALDAEPGLPAVPQSTPRPEGDS</sequence>
<dbReference type="Proteomes" id="UP000000637">
    <property type="component" value="Chromosome"/>
</dbReference>
<evidence type="ECO:0000313" key="2">
    <source>
        <dbReference type="EMBL" id="ABM08460.1"/>
    </source>
</evidence>